<dbReference type="RefSeq" id="WP_183988424.1">
    <property type="nucleotide sequence ID" value="NZ_JACHHG010000014.1"/>
</dbReference>
<name>A0A841I778_9DEIO</name>
<evidence type="ECO:0000256" key="1">
    <source>
        <dbReference type="SAM" id="Coils"/>
    </source>
</evidence>
<organism evidence="3 4">
    <name type="scientific">Deinobacterium chartae</name>
    <dbReference type="NCBI Taxonomy" id="521158"/>
    <lineage>
        <taxon>Bacteria</taxon>
        <taxon>Thermotogati</taxon>
        <taxon>Deinococcota</taxon>
        <taxon>Deinococci</taxon>
        <taxon>Deinococcales</taxon>
        <taxon>Deinococcaceae</taxon>
        <taxon>Deinobacterium</taxon>
    </lineage>
</organism>
<dbReference type="EMBL" id="JACHHG010000014">
    <property type="protein sequence ID" value="MBB6099675.1"/>
    <property type="molecule type" value="Genomic_DNA"/>
</dbReference>
<proteinExistence type="predicted"/>
<gene>
    <name evidence="3" type="ORF">HNR42_003133</name>
</gene>
<feature type="coiled-coil region" evidence="1">
    <location>
        <begin position="413"/>
        <end position="447"/>
    </location>
</feature>
<sequence>MRLHPTLFTVFPGTPVTLLGELRAVWAARPGPLLQVLEVLEHPQPLTPALRRLLDQGRALALQQGGHSCDTALTLVWLAEAHDSQLLPALQALQVMLDTPDWAGLELRLHLLLLLPDVCGAPQHTDAARATLEALAPDDHSWPLTRVWPISARNRSDLFLSRPSDLTPLIAAFVERTVLGDAPLYSTAPAGRDLAALGACRIETAGLPAHVITQALWGTLLECRLAPAPALPAPPLVPPDDAGPEAYETLEQELLALEETLPWEYGRAALLGGLAHLNDAVRVLDEAYVRAAAALEEALAPFDALFGASGKRARLKRLDERMRRGRDVDEAEVRRLRAALEPIDEALASEHLEALLERDMDVTAMRRRVEEAREKAAELRAALAALPEAQPPQPRGCLTFWQRSKPDPNAAQRNQLEMRLERAQAEEKAAREALQAAERRYRRALLTQRAARAYHDAVNGERQRLRVAQTNLQAFVVSGGPEGTSQPLVLSLPQRKPLPPELLERHARALIASGYAELFWDGDLAEAKARLTDAARALRGDLPLDPPDLADDALWITALRASAPRIVARNAAAQHLSTLLIGEAPLPPIERDLWTDPDGFPGEVLLLQVLQNLQPADLLGLDAPAVPTTEPGPEAEDPPAPLPVPQAPLAAAAPGLQRPNGVLDELFAKRSQKSGASS</sequence>
<accession>A0A841I778</accession>
<feature type="coiled-coil region" evidence="1">
    <location>
        <begin position="362"/>
        <end position="389"/>
    </location>
</feature>
<reference evidence="3 4" key="1">
    <citation type="submission" date="2020-08" db="EMBL/GenBank/DDBJ databases">
        <title>Genomic Encyclopedia of Type Strains, Phase IV (KMG-IV): sequencing the most valuable type-strain genomes for metagenomic binning, comparative biology and taxonomic classification.</title>
        <authorList>
            <person name="Goeker M."/>
        </authorList>
    </citation>
    <scope>NUCLEOTIDE SEQUENCE [LARGE SCALE GENOMIC DNA]</scope>
    <source>
        <strain evidence="3 4">DSM 21458</strain>
    </source>
</reference>
<comment type="caution">
    <text evidence="3">The sequence shown here is derived from an EMBL/GenBank/DDBJ whole genome shotgun (WGS) entry which is preliminary data.</text>
</comment>
<evidence type="ECO:0000256" key="2">
    <source>
        <dbReference type="SAM" id="MobiDB-lite"/>
    </source>
</evidence>
<keyword evidence="4" id="KW-1185">Reference proteome</keyword>
<evidence type="ECO:0000313" key="3">
    <source>
        <dbReference type="EMBL" id="MBB6099675.1"/>
    </source>
</evidence>
<keyword evidence="1" id="KW-0175">Coiled coil</keyword>
<protein>
    <submittedName>
        <fullName evidence="3">Uncharacterized protein</fullName>
    </submittedName>
</protein>
<dbReference type="Proteomes" id="UP000569951">
    <property type="component" value="Unassembled WGS sequence"/>
</dbReference>
<evidence type="ECO:0000313" key="4">
    <source>
        <dbReference type="Proteomes" id="UP000569951"/>
    </source>
</evidence>
<feature type="region of interest" description="Disordered" evidence="2">
    <location>
        <begin position="621"/>
        <end position="655"/>
    </location>
</feature>
<dbReference type="AlphaFoldDB" id="A0A841I778"/>